<evidence type="ECO:0000256" key="2">
    <source>
        <dbReference type="SAM" id="MobiDB-lite"/>
    </source>
</evidence>
<sequence>MPQKEQEDDDEDDEGGVDHASTSALISSAAEYMHRADYASALQIYSYARKTCKIWETPMLELKVLSNSSLCLQRLRGRLPELVQACNDTLRRIREIRADGCEEELLLLRMEAASLSRRGSAYAQQRKTEESAEDAARVKELLAEIAELEAKVEAKVEAQALRVRLAAAEARLAATQHQEQLREMAPSEEREAQETVNMSPRATVEAPMTPRVREQERTSPHSPVRNFSLSAELWRLREALAKANGSKDKVSDLEVQRLRQALASSHAKLQSYEESKEVEPDTARTIVARGDEEIRPIKPEHLPGSVVKVVPRSPVSFVSRVSPSPIRPIVSPKRTSRKTIEIAMSPPARPVQLSPHPWRGRMTESAPHINREAPSSTPSAPQAPAQSPPRPPALQPNQVMKSTVVPVSGRSPGTPVPSKKLASWTTPRAGTPAVVRVAPPALSTTRSTVQVSPAKATRAGSLSAPPVLLLPEVLSPQHPRLSAPSLVEIRTQVMPLCAKDLRSHVVTDRSTPSAHVKPCHAGFGV</sequence>
<keyword evidence="4" id="KW-1185">Reference proteome</keyword>
<evidence type="ECO:0000313" key="3">
    <source>
        <dbReference type="EMBL" id="CAK9109232.1"/>
    </source>
</evidence>
<dbReference type="Proteomes" id="UP001642484">
    <property type="component" value="Unassembled WGS sequence"/>
</dbReference>
<feature type="region of interest" description="Disordered" evidence="2">
    <location>
        <begin position="177"/>
        <end position="224"/>
    </location>
</feature>
<dbReference type="EMBL" id="CAXAMN010027184">
    <property type="protein sequence ID" value="CAK9109232.1"/>
    <property type="molecule type" value="Genomic_DNA"/>
</dbReference>
<evidence type="ECO:0000313" key="4">
    <source>
        <dbReference type="Proteomes" id="UP001642484"/>
    </source>
</evidence>
<reference evidence="3 4" key="1">
    <citation type="submission" date="2024-02" db="EMBL/GenBank/DDBJ databases">
        <authorList>
            <person name="Chen Y."/>
            <person name="Shah S."/>
            <person name="Dougan E. K."/>
            <person name="Thang M."/>
            <person name="Chan C."/>
        </authorList>
    </citation>
    <scope>NUCLEOTIDE SEQUENCE [LARGE SCALE GENOMIC DNA]</scope>
</reference>
<feature type="coiled-coil region" evidence="1">
    <location>
        <begin position="236"/>
        <end position="275"/>
    </location>
</feature>
<gene>
    <name evidence="3" type="ORF">CCMP2556_LOCUS50854</name>
</gene>
<evidence type="ECO:0000256" key="1">
    <source>
        <dbReference type="SAM" id="Coils"/>
    </source>
</evidence>
<proteinExistence type="predicted"/>
<feature type="region of interest" description="Disordered" evidence="2">
    <location>
        <begin position="329"/>
        <end position="427"/>
    </location>
</feature>
<organism evidence="3 4">
    <name type="scientific">Durusdinium trenchii</name>
    <dbReference type="NCBI Taxonomy" id="1381693"/>
    <lineage>
        <taxon>Eukaryota</taxon>
        <taxon>Sar</taxon>
        <taxon>Alveolata</taxon>
        <taxon>Dinophyceae</taxon>
        <taxon>Suessiales</taxon>
        <taxon>Symbiodiniaceae</taxon>
        <taxon>Durusdinium</taxon>
    </lineage>
</organism>
<keyword evidence="1" id="KW-0175">Coiled coil</keyword>
<comment type="caution">
    <text evidence="3">The sequence shown here is derived from an EMBL/GenBank/DDBJ whole genome shotgun (WGS) entry which is preliminary data.</text>
</comment>
<protein>
    <submittedName>
        <fullName evidence="3">Uncharacterized protein</fullName>
    </submittedName>
</protein>
<accession>A0ABP0SA72</accession>
<name>A0ABP0SA72_9DINO</name>
<feature type="compositionally biased region" description="Low complexity" evidence="2">
    <location>
        <begin position="373"/>
        <end position="385"/>
    </location>
</feature>
<feature type="compositionally biased region" description="Basic and acidic residues" evidence="2">
    <location>
        <begin position="179"/>
        <end position="193"/>
    </location>
</feature>